<organism evidence="2 3">
    <name type="scientific">Bosea lupini</name>
    <dbReference type="NCBI Taxonomy" id="1036779"/>
    <lineage>
        <taxon>Bacteria</taxon>
        <taxon>Pseudomonadati</taxon>
        <taxon>Pseudomonadota</taxon>
        <taxon>Alphaproteobacteria</taxon>
        <taxon>Hyphomicrobiales</taxon>
        <taxon>Boseaceae</taxon>
        <taxon>Bosea</taxon>
    </lineage>
</organism>
<sequence>MAAMQITIPEPLVLIPGLNCTPALYAPQWPALAPGRQILVADNTTDDTIAAMVERLLATAPERFALCGLSMGGYVAFEVARRAPERVTRLALLDTTAKPPTPETNAPREQMIALAEKGAFDNVVTLLWQKLVAPDRLADDTLRLEVRAMAEAVGPSGFIRQQRAIMGRSDARPVLRTISVPTLVVVGAEDAITPPDEAREIAGGIGTKARYLEIPGCGHLSTLEAPEIVTAALRDWLA</sequence>
<dbReference type="STRING" id="1036779.SAMN04515666_101377"/>
<dbReference type="AlphaFoldDB" id="A0A1H7GJM2"/>
<dbReference type="InterPro" id="IPR029058">
    <property type="entry name" value="AB_hydrolase_fold"/>
</dbReference>
<dbReference type="RefSeq" id="WP_342029016.1">
    <property type="nucleotide sequence ID" value="NZ_FOAN01000001.1"/>
</dbReference>
<dbReference type="Pfam" id="PF00561">
    <property type="entry name" value="Abhydrolase_1"/>
    <property type="match status" value="1"/>
</dbReference>
<protein>
    <submittedName>
        <fullName evidence="2">Pimeloyl-ACP methyl ester carboxylesterase</fullName>
    </submittedName>
</protein>
<evidence type="ECO:0000259" key="1">
    <source>
        <dbReference type="Pfam" id="PF00561"/>
    </source>
</evidence>
<accession>A0A1H7GJM2</accession>
<dbReference type="Gene3D" id="3.40.50.1820">
    <property type="entry name" value="alpha/beta hydrolase"/>
    <property type="match status" value="1"/>
</dbReference>
<dbReference type="InterPro" id="IPR050471">
    <property type="entry name" value="AB_hydrolase"/>
</dbReference>
<dbReference type="InterPro" id="IPR000073">
    <property type="entry name" value="AB_hydrolase_1"/>
</dbReference>
<gene>
    <name evidence="2" type="ORF">SAMN04515666_101377</name>
</gene>
<dbReference type="PANTHER" id="PTHR43433">
    <property type="entry name" value="HYDROLASE, ALPHA/BETA FOLD FAMILY PROTEIN"/>
    <property type="match status" value="1"/>
</dbReference>
<keyword evidence="3" id="KW-1185">Reference proteome</keyword>
<dbReference type="PRINTS" id="PR00111">
    <property type="entry name" value="ABHYDROLASE"/>
</dbReference>
<feature type="domain" description="AB hydrolase-1" evidence="1">
    <location>
        <begin position="42"/>
        <end position="226"/>
    </location>
</feature>
<proteinExistence type="predicted"/>
<name>A0A1H7GJM2_9HYPH</name>
<evidence type="ECO:0000313" key="2">
    <source>
        <dbReference type="EMBL" id="SEK38299.1"/>
    </source>
</evidence>
<dbReference type="EMBL" id="FOAN01000001">
    <property type="protein sequence ID" value="SEK38299.1"/>
    <property type="molecule type" value="Genomic_DNA"/>
</dbReference>
<dbReference type="Proteomes" id="UP000199664">
    <property type="component" value="Unassembled WGS sequence"/>
</dbReference>
<dbReference type="SUPFAM" id="SSF53474">
    <property type="entry name" value="alpha/beta-Hydrolases"/>
    <property type="match status" value="1"/>
</dbReference>
<reference evidence="3" key="1">
    <citation type="submission" date="2016-10" db="EMBL/GenBank/DDBJ databases">
        <authorList>
            <person name="Varghese N."/>
            <person name="Submissions S."/>
        </authorList>
    </citation>
    <scope>NUCLEOTIDE SEQUENCE [LARGE SCALE GENOMIC DNA]</scope>
    <source>
        <strain evidence="3">LMG 26383,CCUG 61248,R- 45681</strain>
    </source>
</reference>
<dbReference type="PANTHER" id="PTHR43433:SF4">
    <property type="entry name" value="NON-HEME CHLOROPEROXIDASE-RELATED"/>
    <property type="match status" value="1"/>
</dbReference>
<evidence type="ECO:0000313" key="3">
    <source>
        <dbReference type="Proteomes" id="UP000199664"/>
    </source>
</evidence>